<protein>
    <submittedName>
        <fullName evidence="1">Uncharacterized protein</fullName>
    </submittedName>
</protein>
<reference evidence="1" key="1">
    <citation type="journal article" date="2014" name="Front. Microbiol.">
        <title>High frequency of phylogenetically diverse reductive dehalogenase-homologous genes in deep subseafloor sedimentary metagenomes.</title>
        <authorList>
            <person name="Kawai M."/>
            <person name="Futagami T."/>
            <person name="Toyoda A."/>
            <person name="Takaki Y."/>
            <person name="Nishi S."/>
            <person name="Hori S."/>
            <person name="Arai W."/>
            <person name="Tsubouchi T."/>
            <person name="Morono Y."/>
            <person name="Uchiyama I."/>
            <person name="Ito T."/>
            <person name="Fujiyama A."/>
            <person name="Inagaki F."/>
            <person name="Takami H."/>
        </authorList>
    </citation>
    <scope>NUCLEOTIDE SEQUENCE</scope>
    <source>
        <strain evidence="1">Expedition CK06-06</strain>
    </source>
</reference>
<proteinExistence type="predicted"/>
<dbReference type="EMBL" id="BARW01006304">
    <property type="protein sequence ID" value="GAI87710.1"/>
    <property type="molecule type" value="Genomic_DNA"/>
</dbReference>
<evidence type="ECO:0000313" key="1">
    <source>
        <dbReference type="EMBL" id="GAI87710.1"/>
    </source>
</evidence>
<comment type="caution">
    <text evidence="1">The sequence shown here is derived from an EMBL/GenBank/DDBJ whole genome shotgun (WGS) entry which is preliminary data.</text>
</comment>
<accession>X1TJF2</accession>
<name>X1TJF2_9ZZZZ</name>
<organism evidence="1">
    <name type="scientific">marine sediment metagenome</name>
    <dbReference type="NCBI Taxonomy" id="412755"/>
    <lineage>
        <taxon>unclassified sequences</taxon>
        <taxon>metagenomes</taxon>
        <taxon>ecological metagenomes</taxon>
    </lineage>
</organism>
<gene>
    <name evidence="1" type="ORF">S12H4_13241</name>
</gene>
<sequence>MSVESIKRMTQQQIQLHEHKGPYYDKWLKAYTNWAKRHAAGCVRSRKMESRWLTGVTVFVRDSRRKHDNS</sequence>
<dbReference type="AlphaFoldDB" id="X1TJF2"/>